<evidence type="ECO:0000313" key="3">
    <source>
        <dbReference type="Proteomes" id="UP000762676"/>
    </source>
</evidence>
<evidence type="ECO:0000313" key="2">
    <source>
        <dbReference type="EMBL" id="GFR88174.1"/>
    </source>
</evidence>
<sequence>MPRKGPAAPDGKLANRRTQKPELASGSLCRPVLDGLDPSRPHCGRWRRSKNHPLPCPNSDGFGAAQTLAQHARV</sequence>
<dbReference type="AlphaFoldDB" id="A0AAV4GRI5"/>
<organism evidence="2 3">
    <name type="scientific">Elysia marginata</name>
    <dbReference type="NCBI Taxonomy" id="1093978"/>
    <lineage>
        <taxon>Eukaryota</taxon>
        <taxon>Metazoa</taxon>
        <taxon>Spiralia</taxon>
        <taxon>Lophotrochozoa</taxon>
        <taxon>Mollusca</taxon>
        <taxon>Gastropoda</taxon>
        <taxon>Heterobranchia</taxon>
        <taxon>Euthyneura</taxon>
        <taxon>Panpulmonata</taxon>
        <taxon>Sacoglossa</taxon>
        <taxon>Placobranchoidea</taxon>
        <taxon>Plakobranchidae</taxon>
        <taxon>Elysia</taxon>
    </lineage>
</organism>
<reference evidence="2 3" key="1">
    <citation type="journal article" date="2021" name="Elife">
        <title>Chloroplast acquisition without the gene transfer in kleptoplastic sea slugs, Plakobranchus ocellatus.</title>
        <authorList>
            <person name="Maeda T."/>
            <person name="Takahashi S."/>
            <person name="Yoshida T."/>
            <person name="Shimamura S."/>
            <person name="Takaki Y."/>
            <person name="Nagai Y."/>
            <person name="Toyoda A."/>
            <person name="Suzuki Y."/>
            <person name="Arimoto A."/>
            <person name="Ishii H."/>
            <person name="Satoh N."/>
            <person name="Nishiyama T."/>
            <person name="Hasebe M."/>
            <person name="Maruyama T."/>
            <person name="Minagawa J."/>
            <person name="Obokata J."/>
            <person name="Shigenobu S."/>
        </authorList>
    </citation>
    <scope>NUCLEOTIDE SEQUENCE [LARGE SCALE GENOMIC DNA]</scope>
</reference>
<dbReference type="Proteomes" id="UP000762676">
    <property type="component" value="Unassembled WGS sequence"/>
</dbReference>
<protein>
    <submittedName>
        <fullName evidence="2">Uncharacterized protein</fullName>
    </submittedName>
</protein>
<dbReference type="EMBL" id="BMAT01005140">
    <property type="protein sequence ID" value="GFR88174.1"/>
    <property type="molecule type" value="Genomic_DNA"/>
</dbReference>
<name>A0AAV4GRI5_9GAST</name>
<evidence type="ECO:0000256" key="1">
    <source>
        <dbReference type="SAM" id="MobiDB-lite"/>
    </source>
</evidence>
<keyword evidence="3" id="KW-1185">Reference proteome</keyword>
<proteinExistence type="predicted"/>
<feature type="region of interest" description="Disordered" evidence="1">
    <location>
        <begin position="48"/>
        <end position="74"/>
    </location>
</feature>
<comment type="caution">
    <text evidence="2">The sequence shown here is derived from an EMBL/GenBank/DDBJ whole genome shotgun (WGS) entry which is preliminary data.</text>
</comment>
<gene>
    <name evidence="2" type="ORF">ElyMa_002511000</name>
</gene>
<feature type="region of interest" description="Disordered" evidence="1">
    <location>
        <begin position="1"/>
        <end position="34"/>
    </location>
</feature>
<accession>A0AAV4GRI5</accession>